<evidence type="ECO:0000256" key="2">
    <source>
        <dbReference type="ARBA" id="ARBA00022679"/>
    </source>
</evidence>
<dbReference type="InterPro" id="IPR042086">
    <property type="entry name" value="MeTrfase_capping"/>
</dbReference>
<dbReference type="Gene3D" id="3.40.50.150">
    <property type="entry name" value="Vaccinia Virus protein VP39"/>
    <property type="match status" value="1"/>
</dbReference>
<sequence>MTFLEMTSMPFLEVCQVPKICRLSVGSFYGRLFPKKSLHFVHSSSSLHWLSEVPQHAECNRKNISITRSSPQSAIDAYYKQFQGDFSVFLKSRAQELVPGGRMVLTMMGRRNEHPSSEERCCIWELLGMALDSMAMEGLIEDRKLVSFNVPIYMPSPTELKAQVLKEGSFLVNRLEVSEVDWSGKRAESSSSSNEEDGRIEGYDVAGCMRAVGESMLFNHFGQGIIKEVFRRYMLMFDDLMAKDMMGIINLTLSLTKLG</sequence>
<dbReference type="InterPro" id="IPR029063">
    <property type="entry name" value="SAM-dependent_MTases_sf"/>
</dbReference>
<dbReference type="Gene3D" id="1.10.1200.270">
    <property type="entry name" value="Methyltransferase, alpha-helical capping domain"/>
    <property type="match status" value="1"/>
</dbReference>
<keyword evidence="2" id="KW-0808">Transferase</keyword>
<dbReference type="GO" id="GO:0008168">
    <property type="term" value="F:methyltransferase activity"/>
    <property type="evidence" value="ECO:0007669"/>
    <property type="project" value="UniProtKB-KW"/>
</dbReference>
<evidence type="ECO:0000256" key="4">
    <source>
        <dbReference type="ARBA" id="ARBA00022842"/>
    </source>
</evidence>
<proteinExistence type="predicted"/>
<dbReference type="GO" id="GO:0046872">
    <property type="term" value="F:metal ion binding"/>
    <property type="evidence" value="ECO:0007669"/>
    <property type="project" value="UniProtKB-KW"/>
</dbReference>
<gene>
    <name evidence="5" type="ORF">SAY87_017208</name>
</gene>
<evidence type="ECO:0000313" key="5">
    <source>
        <dbReference type="EMBL" id="KAK4781102.1"/>
    </source>
</evidence>
<dbReference type="PANTHER" id="PTHR31009">
    <property type="entry name" value="S-ADENOSYL-L-METHIONINE:CARBOXYL METHYLTRANSFERASE FAMILY PROTEIN"/>
    <property type="match status" value="1"/>
</dbReference>
<dbReference type="EMBL" id="JAXIOK010000001">
    <property type="protein sequence ID" value="KAK4781102.1"/>
    <property type="molecule type" value="Genomic_DNA"/>
</dbReference>
<accession>A0AAN7LJ98</accession>
<protein>
    <submittedName>
        <fullName evidence="5">Uncharacterized protein</fullName>
    </submittedName>
</protein>
<keyword evidence="4" id="KW-0460">Magnesium</keyword>
<keyword evidence="1" id="KW-0489">Methyltransferase</keyword>
<reference evidence="5 6" key="1">
    <citation type="journal article" date="2023" name="Hortic Res">
        <title>Pangenome of water caltrop reveals structural variations and asymmetric subgenome divergence after allopolyploidization.</title>
        <authorList>
            <person name="Zhang X."/>
            <person name="Chen Y."/>
            <person name="Wang L."/>
            <person name="Yuan Y."/>
            <person name="Fang M."/>
            <person name="Shi L."/>
            <person name="Lu R."/>
            <person name="Comes H.P."/>
            <person name="Ma Y."/>
            <person name="Chen Y."/>
            <person name="Huang G."/>
            <person name="Zhou Y."/>
            <person name="Zheng Z."/>
            <person name="Qiu Y."/>
        </authorList>
    </citation>
    <scope>NUCLEOTIDE SEQUENCE [LARGE SCALE GENOMIC DNA]</scope>
    <source>
        <tissue evidence="5">Roots</tissue>
    </source>
</reference>
<evidence type="ECO:0000256" key="3">
    <source>
        <dbReference type="ARBA" id="ARBA00022723"/>
    </source>
</evidence>
<dbReference type="Pfam" id="PF03492">
    <property type="entry name" value="Methyltransf_7"/>
    <property type="match status" value="1"/>
</dbReference>
<keyword evidence="3" id="KW-0479">Metal-binding</keyword>
<keyword evidence="6" id="KW-1185">Reference proteome</keyword>
<name>A0AAN7LJ98_9MYRT</name>
<dbReference type="InterPro" id="IPR005299">
    <property type="entry name" value="MeTrfase_7"/>
</dbReference>
<organism evidence="5 6">
    <name type="scientific">Trapa incisa</name>
    <dbReference type="NCBI Taxonomy" id="236973"/>
    <lineage>
        <taxon>Eukaryota</taxon>
        <taxon>Viridiplantae</taxon>
        <taxon>Streptophyta</taxon>
        <taxon>Embryophyta</taxon>
        <taxon>Tracheophyta</taxon>
        <taxon>Spermatophyta</taxon>
        <taxon>Magnoliopsida</taxon>
        <taxon>eudicotyledons</taxon>
        <taxon>Gunneridae</taxon>
        <taxon>Pentapetalae</taxon>
        <taxon>rosids</taxon>
        <taxon>malvids</taxon>
        <taxon>Myrtales</taxon>
        <taxon>Lythraceae</taxon>
        <taxon>Trapa</taxon>
    </lineage>
</organism>
<comment type="caution">
    <text evidence="5">The sequence shown here is derived from an EMBL/GenBank/DDBJ whole genome shotgun (WGS) entry which is preliminary data.</text>
</comment>
<dbReference type="SUPFAM" id="SSF53335">
    <property type="entry name" value="S-adenosyl-L-methionine-dependent methyltransferases"/>
    <property type="match status" value="1"/>
</dbReference>
<dbReference type="Proteomes" id="UP001345219">
    <property type="component" value="Chromosome 13"/>
</dbReference>
<evidence type="ECO:0000256" key="1">
    <source>
        <dbReference type="ARBA" id="ARBA00022603"/>
    </source>
</evidence>
<evidence type="ECO:0000313" key="6">
    <source>
        <dbReference type="Proteomes" id="UP001345219"/>
    </source>
</evidence>
<dbReference type="GO" id="GO:0032259">
    <property type="term" value="P:methylation"/>
    <property type="evidence" value="ECO:0007669"/>
    <property type="project" value="UniProtKB-KW"/>
</dbReference>
<dbReference type="AlphaFoldDB" id="A0AAN7LJ98"/>